<gene>
    <name evidence="1" type="ORF">ATL51_0405</name>
</gene>
<name>A0AA44ZMT6_PSEA5</name>
<organism evidence="1 2">
    <name type="scientific">Pseudonocardia alni</name>
    <name type="common">Amycolata alni</name>
    <dbReference type="NCBI Taxonomy" id="33907"/>
    <lineage>
        <taxon>Bacteria</taxon>
        <taxon>Bacillati</taxon>
        <taxon>Actinomycetota</taxon>
        <taxon>Actinomycetes</taxon>
        <taxon>Pseudonocardiales</taxon>
        <taxon>Pseudonocardiaceae</taxon>
        <taxon>Pseudonocardia</taxon>
    </lineage>
</organism>
<proteinExistence type="predicted"/>
<accession>A0AA44ZMT6</accession>
<dbReference type="AlphaFoldDB" id="A0AA44ZMT6"/>
<protein>
    <submittedName>
        <fullName evidence="1">Uncharacterized protein</fullName>
    </submittedName>
</protein>
<reference evidence="1 2" key="1">
    <citation type="submission" date="2017-11" db="EMBL/GenBank/DDBJ databases">
        <title>Sequencing the genomes of 1000 actinobacteria strains.</title>
        <authorList>
            <person name="Klenk H.-P."/>
        </authorList>
    </citation>
    <scope>NUCLEOTIDE SEQUENCE [LARGE SCALE GENOMIC DNA]</scope>
    <source>
        <strain evidence="1 2">DSM 44104</strain>
    </source>
</reference>
<dbReference type="EMBL" id="PHUJ01000003">
    <property type="protein sequence ID" value="PKB28780.1"/>
    <property type="molecule type" value="Genomic_DNA"/>
</dbReference>
<sequence length="350" mass="35624">MVVVVAALLVGAVGLAWWYGPARHDRVRELARQAAEREAPGALRVLSVRGLGAAGGYEVTAAVVGDPDAVASFATGPGGACPPGSRCALSVGPAVARARAEAAELRSLTTALDGCGVDVAGIRELRRIDRPGGTGPGIDDAAGLVAELTVVAGPSTATDGGAALLALLDRCAVEAARARTGLAGIDPDGPVTLSVRVLDPADAVRPGPPGPDRPRALVLREAAEAASARVRHRTTVRATRHGVHEGATLGFGPAGETGYRAAAERAAAAHLRATGVPAADTPALHAFRQYLPGSTDRVRAYVSFRSPGRTSPGDDRVVAVDVGTDGSDPVALRVLDAPQPWRLPFEPGLR</sequence>
<evidence type="ECO:0000313" key="1">
    <source>
        <dbReference type="EMBL" id="PKB28780.1"/>
    </source>
</evidence>
<comment type="caution">
    <text evidence="1">The sequence shown here is derived from an EMBL/GenBank/DDBJ whole genome shotgun (WGS) entry which is preliminary data.</text>
</comment>
<evidence type="ECO:0000313" key="2">
    <source>
        <dbReference type="Proteomes" id="UP000232453"/>
    </source>
</evidence>
<dbReference type="Proteomes" id="UP000232453">
    <property type="component" value="Unassembled WGS sequence"/>
</dbReference>